<dbReference type="AlphaFoldDB" id="A0A7E4VVN3"/>
<reference evidence="2" key="2">
    <citation type="submission" date="2020-10" db="UniProtKB">
        <authorList>
            <consortium name="WormBaseParasite"/>
        </authorList>
    </citation>
    <scope>IDENTIFICATION</scope>
</reference>
<dbReference type="WBParaSite" id="Pan_g3914.t1">
    <property type="protein sequence ID" value="Pan_g3914.t1"/>
    <property type="gene ID" value="Pan_g3914"/>
</dbReference>
<accession>A0A7E4VVN3</accession>
<dbReference type="Proteomes" id="UP000492821">
    <property type="component" value="Unassembled WGS sequence"/>
</dbReference>
<keyword evidence="1" id="KW-1185">Reference proteome</keyword>
<proteinExistence type="predicted"/>
<reference evidence="1" key="1">
    <citation type="journal article" date="2013" name="Genetics">
        <title>The draft genome and transcriptome of Panagrellus redivivus are shaped by the harsh demands of a free-living lifestyle.</title>
        <authorList>
            <person name="Srinivasan J."/>
            <person name="Dillman A.R."/>
            <person name="Macchietto M.G."/>
            <person name="Heikkinen L."/>
            <person name="Lakso M."/>
            <person name="Fracchia K.M."/>
            <person name="Antoshechkin I."/>
            <person name="Mortazavi A."/>
            <person name="Wong G."/>
            <person name="Sternberg P.W."/>
        </authorList>
    </citation>
    <scope>NUCLEOTIDE SEQUENCE [LARGE SCALE GENOMIC DNA]</scope>
    <source>
        <strain evidence="1">MT8872</strain>
    </source>
</reference>
<organism evidence="1 2">
    <name type="scientific">Panagrellus redivivus</name>
    <name type="common">Microworm</name>
    <dbReference type="NCBI Taxonomy" id="6233"/>
    <lineage>
        <taxon>Eukaryota</taxon>
        <taxon>Metazoa</taxon>
        <taxon>Ecdysozoa</taxon>
        <taxon>Nematoda</taxon>
        <taxon>Chromadorea</taxon>
        <taxon>Rhabditida</taxon>
        <taxon>Tylenchina</taxon>
        <taxon>Panagrolaimomorpha</taxon>
        <taxon>Panagrolaimoidea</taxon>
        <taxon>Panagrolaimidae</taxon>
        <taxon>Panagrellus</taxon>
    </lineage>
</organism>
<name>A0A7E4VVN3_PANRE</name>
<protein>
    <submittedName>
        <fullName evidence="2">Uncharacterized protein</fullName>
    </submittedName>
</protein>
<evidence type="ECO:0000313" key="2">
    <source>
        <dbReference type="WBParaSite" id="Pan_g3914.t1"/>
    </source>
</evidence>
<sequence length="133" mass="15514">MVYNNLGAILQKRSPRIAKLKDLSNFLNNIAGYDITTPKGREEAIWHACNIIVVELDCEKRLPDTLMADLLDPFWLDLLMDIRCAIMTASFDPKSGIAAYKLKLIQLNAILRWEDHLFKREEMEKHLEIEWKE</sequence>
<evidence type="ECO:0000313" key="1">
    <source>
        <dbReference type="Proteomes" id="UP000492821"/>
    </source>
</evidence>